<feature type="transmembrane region" description="Helical" evidence="1">
    <location>
        <begin position="12"/>
        <end position="29"/>
    </location>
</feature>
<dbReference type="AlphaFoldDB" id="A0A1W1XP71"/>
<dbReference type="STRING" id="1121291.SAMN02745134_02525"/>
<keyword evidence="1" id="KW-0472">Membrane</keyword>
<keyword evidence="1" id="KW-1133">Transmembrane helix</keyword>
<reference evidence="2 3" key="1">
    <citation type="submission" date="2017-04" db="EMBL/GenBank/DDBJ databases">
        <authorList>
            <person name="Afonso C.L."/>
            <person name="Miller P.J."/>
            <person name="Scott M.A."/>
            <person name="Spackman E."/>
            <person name="Goraichik I."/>
            <person name="Dimitrov K.M."/>
            <person name="Suarez D.L."/>
            <person name="Swayne D.E."/>
        </authorList>
    </citation>
    <scope>NUCLEOTIDE SEQUENCE [LARGE SCALE GENOMIC DNA]</scope>
    <source>
        <strain evidence="2 3">DSM 12555</strain>
    </source>
</reference>
<keyword evidence="3" id="KW-1185">Reference proteome</keyword>
<dbReference type="EMBL" id="FWXH01000010">
    <property type="protein sequence ID" value="SMC25664.1"/>
    <property type="molecule type" value="Genomic_DNA"/>
</dbReference>
<dbReference type="Proteomes" id="UP000192468">
    <property type="component" value="Unassembled WGS sequence"/>
</dbReference>
<evidence type="ECO:0000313" key="3">
    <source>
        <dbReference type="Proteomes" id="UP000192468"/>
    </source>
</evidence>
<proteinExistence type="predicted"/>
<protein>
    <submittedName>
        <fullName evidence="2">Uncharacterized protein</fullName>
    </submittedName>
</protein>
<name>A0A1W1XP71_9CLOT</name>
<accession>A0A1W1XP71</accession>
<organism evidence="2 3">
    <name type="scientific">Clostridium acidisoli DSM 12555</name>
    <dbReference type="NCBI Taxonomy" id="1121291"/>
    <lineage>
        <taxon>Bacteria</taxon>
        <taxon>Bacillati</taxon>
        <taxon>Bacillota</taxon>
        <taxon>Clostridia</taxon>
        <taxon>Eubacteriales</taxon>
        <taxon>Clostridiaceae</taxon>
        <taxon>Clostridium</taxon>
    </lineage>
</organism>
<sequence>MLNKNNLYNNKGPFALFYILLSLPWVIQIKNLLSLGKIGSSIKLSVFAIVFLVAMFFIQKWFKKMLIQYQYNLNISLDKMKNKKMRRNLK</sequence>
<gene>
    <name evidence="2" type="ORF">SAMN02745134_02525</name>
</gene>
<feature type="transmembrane region" description="Helical" evidence="1">
    <location>
        <begin position="41"/>
        <end position="58"/>
    </location>
</feature>
<evidence type="ECO:0000313" key="2">
    <source>
        <dbReference type="EMBL" id="SMC25664.1"/>
    </source>
</evidence>
<keyword evidence="1" id="KW-0812">Transmembrane</keyword>
<evidence type="ECO:0000256" key="1">
    <source>
        <dbReference type="SAM" id="Phobius"/>
    </source>
</evidence>